<comment type="caution">
    <text evidence="1">The sequence shown here is derived from an EMBL/GenBank/DDBJ whole genome shotgun (WGS) entry which is preliminary data.</text>
</comment>
<evidence type="ECO:0000313" key="1">
    <source>
        <dbReference type="EMBL" id="CAK5075970.1"/>
    </source>
</evidence>
<proteinExistence type="predicted"/>
<dbReference type="Proteomes" id="UP001497535">
    <property type="component" value="Unassembled WGS sequence"/>
</dbReference>
<evidence type="ECO:0000313" key="2">
    <source>
        <dbReference type="Proteomes" id="UP001497535"/>
    </source>
</evidence>
<keyword evidence="2" id="KW-1185">Reference proteome</keyword>
<accession>A0ACB0ZCN8</accession>
<reference evidence="1" key="1">
    <citation type="submission" date="2023-11" db="EMBL/GenBank/DDBJ databases">
        <authorList>
            <person name="Poullet M."/>
        </authorList>
    </citation>
    <scope>NUCLEOTIDE SEQUENCE</scope>
    <source>
        <strain evidence="1">E1834</strain>
    </source>
</reference>
<sequence length="61" mass="7129">MGELFKNKLEFLEWYIGFELIDLSHNSGFDKIKKLGTWILNIEGNDRLQLAFQYIFGLGFG</sequence>
<gene>
    <name evidence="1" type="ORF">MENTE1834_LOCUS22804</name>
</gene>
<dbReference type="EMBL" id="CAVMJV010000029">
    <property type="protein sequence ID" value="CAK5075970.1"/>
    <property type="molecule type" value="Genomic_DNA"/>
</dbReference>
<name>A0ACB0ZCN8_MELEN</name>
<organism evidence="1 2">
    <name type="scientific">Meloidogyne enterolobii</name>
    <name type="common">Root-knot nematode worm</name>
    <name type="synonym">Meloidogyne mayaguensis</name>
    <dbReference type="NCBI Taxonomy" id="390850"/>
    <lineage>
        <taxon>Eukaryota</taxon>
        <taxon>Metazoa</taxon>
        <taxon>Ecdysozoa</taxon>
        <taxon>Nematoda</taxon>
        <taxon>Chromadorea</taxon>
        <taxon>Rhabditida</taxon>
        <taxon>Tylenchina</taxon>
        <taxon>Tylenchomorpha</taxon>
        <taxon>Tylenchoidea</taxon>
        <taxon>Meloidogynidae</taxon>
        <taxon>Meloidogyninae</taxon>
        <taxon>Meloidogyne</taxon>
    </lineage>
</organism>
<protein>
    <submittedName>
        <fullName evidence="1">Uncharacterized protein</fullName>
    </submittedName>
</protein>